<organism evidence="2 3">
    <name type="scientific">Leviviridae sp</name>
    <dbReference type="NCBI Taxonomy" id="2027243"/>
    <lineage>
        <taxon>Viruses</taxon>
        <taxon>Riboviria</taxon>
        <taxon>Orthornavirae</taxon>
        <taxon>Lenarviricota</taxon>
        <taxon>Leviviricetes</taxon>
        <taxon>Norzivirales</taxon>
        <taxon>Fiersviridae</taxon>
    </lineage>
</organism>
<evidence type="ECO:0000256" key="1">
    <source>
        <dbReference type="SAM" id="Phobius"/>
    </source>
</evidence>
<reference evidence="2" key="2">
    <citation type="journal article" date="2022" name="Nat. Microbiol.">
        <title>RNA viromes from terrestrial sites across China expand environmental viral diversity.</title>
        <authorList>
            <person name="Chiapello M."/>
            <person name="Rodriguez-Romero J."/>
            <person name="Ayllon M.A."/>
            <person name="Turina M."/>
        </authorList>
    </citation>
    <scope>NUCLEOTIDE SEQUENCE</scope>
    <source>
        <strain evidence="2">86-k141_113542</strain>
    </source>
</reference>
<keyword evidence="1" id="KW-1133">Transmembrane helix</keyword>
<proteinExistence type="predicted"/>
<keyword evidence="1" id="KW-0472">Membrane</keyword>
<keyword evidence="1" id="KW-0812">Transmembrane</keyword>
<name>A0ABY3SRW2_9VIRU</name>
<keyword evidence="3" id="KW-1185">Reference proteome</keyword>
<feature type="transmembrane region" description="Helical" evidence="1">
    <location>
        <begin position="37"/>
        <end position="56"/>
    </location>
</feature>
<reference evidence="2" key="1">
    <citation type="submission" date="2021-05" db="EMBL/GenBank/DDBJ databases">
        <authorList>
            <person name="Chen Y.-M."/>
            <person name="Zhang Y.-Z."/>
        </authorList>
    </citation>
    <scope>NUCLEOTIDE SEQUENCE</scope>
    <source>
        <strain evidence="2">86-k141_113542</strain>
    </source>
</reference>
<dbReference type="Proteomes" id="UP001060402">
    <property type="component" value="Segment"/>
</dbReference>
<dbReference type="EMBL" id="MZ679486">
    <property type="protein sequence ID" value="UJQ84931.1"/>
    <property type="molecule type" value="Genomic_RNA"/>
</dbReference>
<evidence type="ECO:0000313" key="2">
    <source>
        <dbReference type="EMBL" id="UJQ84931.1"/>
    </source>
</evidence>
<evidence type="ECO:0000313" key="3">
    <source>
        <dbReference type="Proteomes" id="UP001060402"/>
    </source>
</evidence>
<sequence>MPSSILKVSINLSDITVRDAIHKGYLWLRRKVADATLILLILLCIGLLSGKLQIWYDLSVTNLSK</sequence>
<accession>A0ABY3SRW2</accession>
<protein>
    <submittedName>
        <fullName evidence="2">Lysis protein</fullName>
    </submittedName>
</protein>